<gene>
    <name evidence="1" type="ORF">L1987_63825</name>
</gene>
<proteinExistence type="predicted"/>
<reference evidence="2" key="1">
    <citation type="journal article" date="2022" name="Mol. Ecol. Resour.">
        <title>The genomes of chicory, endive, great burdock and yacon provide insights into Asteraceae palaeo-polyploidization history and plant inulin production.</title>
        <authorList>
            <person name="Fan W."/>
            <person name="Wang S."/>
            <person name="Wang H."/>
            <person name="Wang A."/>
            <person name="Jiang F."/>
            <person name="Liu H."/>
            <person name="Zhao H."/>
            <person name="Xu D."/>
            <person name="Zhang Y."/>
        </authorList>
    </citation>
    <scope>NUCLEOTIDE SEQUENCE [LARGE SCALE GENOMIC DNA]</scope>
    <source>
        <strain evidence="2">cv. Yunnan</strain>
    </source>
</reference>
<reference evidence="1 2" key="2">
    <citation type="journal article" date="2022" name="Mol. Ecol. Resour.">
        <title>The genomes of chicory, endive, great burdock and yacon provide insights into Asteraceae paleo-polyploidization history and plant inulin production.</title>
        <authorList>
            <person name="Fan W."/>
            <person name="Wang S."/>
            <person name="Wang H."/>
            <person name="Wang A."/>
            <person name="Jiang F."/>
            <person name="Liu H."/>
            <person name="Zhao H."/>
            <person name="Xu D."/>
            <person name="Zhang Y."/>
        </authorList>
    </citation>
    <scope>NUCLEOTIDE SEQUENCE [LARGE SCALE GENOMIC DNA]</scope>
    <source>
        <strain evidence="2">cv. Yunnan</strain>
        <tissue evidence="1">Leaves</tissue>
    </source>
</reference>
<dbReference type="Proteomes" id="UP001056120">
    <property type="component" value="Linkage Group LG21"/>
</dbReference>
<dbReference type="EMBL" id="CM042038">
    <property type="protein sequence ID" value="KAI3732618.1"/>
    <property type="molecule type" value="Genomic_DNA"/>
</dbReference>
<accession>A0ACB9CEM7</accession>
<evidence type="ECO:0000313" key="2">
    <source>
        <dbReference type="Proteomes" id="UP001056120"/>
    </source>
</evidence>
<protein>
    <submittedName>
        <fullName evidence="1">Uncharacterized protein</fullName>
    </submittedName>
</protein>
<comment type="caution">
    <text evidence="1">The sequence shown here is derived from an EMBL/GenBank/DDBJ whole genome shotgun (WGS) entry which is preliminary data.</text>
</comment>
<name>A0ACB9CEM7_9ASTR</name>
<sequence length="81" mass="9313">MEQRAPHKPSYNQPECLRGLDSPKAQAMQEKVRDVFKDALKKKRKDESLEKQMPKKTRVESEHDPTMHHQASLETGISTLG</sequence>
<evidence type="ECO:0000313" key="1">
    <source>
        <dbReference type="EMBL" id="KAI3732618.1"/>
    </source>
</evidence>
<organism evidence="1 2">
    <name type="scientific">Smallanthus sonchifolius</name>
    <dbReference type="NCBI Taxonomy" id="185202"/>
    <lineage>
        <taxon>Eukaryota</taxon>
        <taxon>Viridiplantae</taxon>
        <taxon>Streptophyta</taxon>
        <taxon>Embryophyta</taxon>
        <taxon>Tracheophyta</taxon>
        <taxon>Spermatophyta</taxon>
        <taxon>Magnoliopsida</taxon>
        <taxon>eudicotyledons</taxon>
        <taxon>Gunneridae</taxon>
        <taxon>Pentapetalae</taxon>
        <taxon>asterids</taxon>
        <taxon>campanulids</taxon>
        <taxon>Asterales</taxon>
        <taxon>Asteraceae</taxon>
        <taxon>Asteroideae</taxon>
        <taxon>Heliantheae alliance</taxon>
        <taxon>Millerieae</taxon>
        <taxon>Smallanthus</taxon>
    </lineage>
</organism>
<keyword evidence="2" id="KW-1185">Reference proteome</keyword>